<organism evidence="1 2">
    <name type="scientific">Chaetoceros tenuissimus</name>
    <dbReference type="NCBI Taxonomy" id="426638"/>
    <lineage>
        <taxon>Eukaryota</taxon>
        <taxon>Sar</taxon>
        <taxon>Stramenopiles</taxon>
        <taxon>Ochrophyta</taxon>
        <taxon>Bacillariophyta</taxon>
        <taxon>Coscinodiscophyceae</taxon>
        <taxon>Chaetocerotophycidae</taxon>
        <taxon>Chaetocerotales</taxon>
        <taxon>Chaetocerotaceae</taxon>
        <taxon>Chaetoceros</taxon>
    </lineage>
</organism>
<gene>
    <name evidence="1" type="ORF">CTEN210_14077</name>
</gene>
<accession>A0AAD3HBX1</accession>
<dbReference type="AlphaFoldDB" id="A0AAD3HBX1"/>
<sequence>MEDRDSTSKARKNSVNIGGSKGHVEECVTDENFCKIFLYFRWKMIRNCTGRYTCRDHKKDAKTGLISYIKSTTDETGESVSYVHTLNSPSGFQRKLEAIQVVLSDEYLV</sequence>
<proteinExistence type="predicted"/>
<name>A0AAD3HBX1_9STRA</name>
<keyword evidence="2" id="KW-1185">Reference proteome</keyword>
<evidence type="ECO:0000313" key="2">
    <source>
        <dbReference type="Proteomes" id="UP001054902"/>
    </source>
</evidence>
<protein>
    <submittedName>
        <fullName evidence="1">Uncharacterized protein</fullName>
    </submittedName>
</protein>
<dbReference type="Proteomes" id="UP001054902">
    <property type="component" value="Unassembled WGS sequence"/>
</dbReference>
<reference evidence="1 2" key="1">
    <citation type="journal article" date="2021" name="Sci. Rep.">
        <title>The genome of the diatom Chaetoceros tenuissimus carries an ancient integrated fragment of an extant virus.</title>
        <authorList>
            <person name="Hongo Y."/>
            <person name="Kimura K."/>
            <person name="Takaki Y."/>
            <person name="Yoshida Y."/>
            <person name="Baba S."/>
            <person name="Kobayashi G."/>
            <person name="Nagasaki K."/>
            <person name="Hano T."/>
            <person name="Tomaru Y."/>
        </authorList>
    </citation>
    <scope>NUCLEOTIDE SEQUENCE [LARGE SCALE GENOMIC DNA]</scope>
    <source>
        <strain evidence="1 2">NIES-3715</strain>
    </source>
</reference>
<evidence type="ECO:0000313" key="1">
    <source>
        <dbReference type="EMBL" id="GFH57601.1"/>
    </source>
</evidence>
<dbReference type="EMBL" id="BLLK01000058">
    <property type="protein sequence ID" value="GFH57601.1"/>
    <property type="molecule type" value="Genomic_DNA"/>
</dbReference>
<comment type="caution">
    <text evidence="1">The sequence shown here is derived from an EMBL/GenBank/DDBJ whole genome shotgun (WGS) entry which is preliminary data.</text>
</comment>